<dbReference type="EMBL" id="LUCH01002287">
    <property type="protein sequence ID" value="KAF5401712.1"/>
    <property type="molecule type" value="Genomic_DNA"/>
</dbReference>
<evidence type="ECO:0000256" key="5">
    <source>
        <dbReference type="SAM" id="MobiDB-lite"/>
    </source>
</evidence>
<evidence type="ECO:0000313" key="7">
    <source>
        <dbReference type="Proteomes" id="UP000748531"/>
    </source>
</evidence>
<evidence type="ECO:0000256" key="2">
    <source>
        <dbReference type="ARBA" id="ARBA00017589"/>
    </source>
</evidence>
<protein>
    <recommendedName>
        <fullName evidence="2">DNA polymerase delta subunit 3</fullName>
    </recommendedName>
</protein>
<sequence>MLCFQHSSMEEQMIFDNLDEKLEDDVSVITAKWLSIQFDYPIREAERLLSSYFEHRPHLSAVYLLNGMYTDGEIVVQLVPHGKLSEMESRFMSTPTRLVYSVQRQQCRSSTLASVEMLTSITSKSLKKLVTIPWCPADTTRNPLVCLNNAVQDSKQPISPLIPKLSATSKDAQIKTTEVTNFFISTPKPTTTTVPTKRPVKRASNFFDMKSNKKQNIPDKIPANLPTSEITQNTVVADAAADVDDDDEFLTSAVLRSSAVKRKRIIVESDEENEPLCDCPSPKVKSSEPILKKSPSKSQKRKSTKEILVADSETDSPAPKSRRSRKPPVKDEKEPSPNHLPSLQVKRPSPKSFVSPKKLAAPKLDLTGKRNPHRRQVMKTFTDEDGFMVTEKVWEGASDEEDISKAASSTDAVVGHSVDGGVAPNVPPVAAVVPSNTTACLTGAPTLGTSKPGRTAKTDAKRPASKQASLSSFFKRA</sequence>
<dbReference type="GO" id="GO:0043625">
    <property type="term" value="C:delta DNA polymerase complex"/>
    <property type="evidence" value="ECO:0007669"/>
    <property type="project" value="InterPro"/>
</dbReference>
<comment type="caution">
    <text evidence="6">The sequence shown here is derived from an EMBL/GenBank/DDBJ whole genome shotgun (WGS) entry which is preliminary data.</text>
</comment>
<reference evidence="6" key="1">
    <citation type="submission" date="2019-05" db="EMBL/GenBank/DDBJ databases">
        <title>Annotation for the trematode Paragonimus heterotremus.</title>
        <authorList>
            <person name="Choi Y.-J."/>
        </authorList>
    </citation>
    <scope>NUCLEOTIDE SEQUENCE</scope>
    <source>
        <strain evidence="6">LC</strain>
    </source>
</reference>
<comment type="subcellular location">
    <subcellularLocation>
        <location evidence="1">Nucleus</location>
    </subcellularLocation>
</comment>
<dbReference type="Pfam" id="PF09507">
    <property type="entry name" value="CDC27"/>
    <property type="match status" value="1"/>
</dbReference>
<dbReference type="GO" id="GO:0006271">
    <property type="term" value="P:DNA strand elongation involved in DNA replication"/>
    <property type="evidence" value="ECO:0007669"/>
    <property type="project" value="TreeGrafter"/>
</dbReference>
<evidence type="ECO:0000256" key="1">
    <source>
        <dbReference type="ARBA" id="ARBA00004123"/>
    </source>
</evidence>
<organism evidence="6 7">
    <name type="scientific">Paragonimus heterotremus</name>
    <dbReference type="NCBI Taxonomy" id="100268"/>
    <lineage>
        <taxon>Eukaryota</taxon>
        <taxon>Metazoa</taxon>
        <taxon>Spiralia</taxon>
        <taxon>Lophotrochozoa</taxon>
        <taxon>Platyhelminthes</taxon>
        <taxon>Trematoda</taxon>
        <taxon>Digenea</taxon>
        <taxon>Plagiorchiida</taxon>
        <taxon>Troglotremata</taxon>
        <taxon>Troglotrematidae</taxon>
        <taxon>Paragonimus</taxon>
    </lineage>
</organism>
<evidence type="ECO:0000256" key="3">
    <source>
        <dbReference type="ARBA" id="ARBA00022705"/>
    </source>
</evidence>
<dbReference type="InterPro" id="IPR041913">
    <property type="entry name" value="POLD3_sf"/>
</dbReference>
<evidence type="ECO:0000256" key="4">
    <source>
        <dbReference type="ARBA" id="ARBA00023242"/>
    </source>
</evidence>
<proteinExistence type="predicted"/>
<dbReference type="InterPro" id="IPR019038">
    <property type="entry name" value="POLD3"/>
</dbReference>
<name>A0A8J4TFS0_9TREM</name>
<keyword evidence="3" id="KW-0235">DNA replication</keyword>
<keyword evidence="4" id="KW-0539">Nucleus</keyword>
<dbReference type="OrthoDB" id="514823at2759"/>
<dbReference type="PANTHER" id="PTHR17598">
    <property type="entry name" value="DNA POLYMERASE DELTA SUBUNIT 3"/>
    <property type="match status" value="1"/>
</dbReference>
<dbReference type="GO" id="GO:0006297">
    <property type="term" value="P:nucleotide-excision repair, DNA gap filling"/>
    <property type="evidence" value="ECO:0007669"/>
    <property type="project" value="TreeGrafter"/>
</dbReference>
<keyword evidence="7" id="KW-1185">Reference proteome</keyword>
<dbReference type="Proteomes" id="UP000748531">
    <property type="component" value="Unassembled WGS sequence"/>
</dbReference>
<dbReference type="AlphaFoldDB" id="A0A8J4TFS0"/>
<feature type="region of interest" description="Disordered" evidence="5">
    <location>
        <begin position="442"/>
        <end position="477"/>
    </location>
</feature>
<dbReference type="PANTHER" id="PTHR17598:SF13">
    <property type="entry name" value="DNA POLYMERASE DELTA SUBUNIT 3"/>
    <property type="match status" value="1"/>
</dbReference>
<feature type="compositionally biased region" description="Basic residues" evidence="5">
    <location>
        <begin position="294"/>
        <end position="303"/>
    </location>
</feature>
<dbReference type="GO" id="GO:1904161">
    <property type="term" value="P:DNA synthesis involved in UV-damage excision repair"/>
    <property type="evidence" value="ECO:0007669"/>
    <property type="project" value="TreeGrafter"/>
</dbReference>
<dbReference type="GO" id="GO:0003887">
    <property type="term" value="F:DNA-directed DNA polymerase activity"/>
    <property type="evidence" value="ECO:0007669"/>
    <property type="project" value="TreeGrafter"/>
</dbReference>
<feature type="compositionally biased region" description="Polar residues" evidence="5">
    <location>
        <begin position="466"/>
        <end position="477"/>
    </location>
</feature>
<accession>A0A8J4TFS0</accession>
<evidence type="ECO:0000313" key="6">
    <source>
        <dbReference type="EMBL" id="KAF5401712.1"/>
    </source>
</evidence>
<gene>
    <name evidence="6" type="ORF">PHET_05115</name>
</gene>
<feature type="region of interest" description="Disordered" evidence="5">
    <location>
        <begin position="271"/>
        <end position="382"/>
    </location>
</feature>
<dbReference type="Gene3D" id="3.90.1030.20">
    <property type="entry name" value="DNA polymerase delta, p66 (Cdc27) subunit, wHTH domain"/>
    <property type="match status" value="1"/>
</dbReference>